<keyword evidence="2" id="KW-1185">Reference proteome</keyword>
<sequence>MVAALGMFGAGCGEPSFGEMPALCAEDGACPEGYDCIHGVCALPGTPVPVTVGSVPYLRGSDMRVVPQASGVLVVWETYAYSDDGQRFVGARVSPAGAVSPRMDIVGRFVADSDSLEPYFDVLPVSGDRVLVAISSPSLPEDPSVEPRLVTYRVDLPPEGREDQPAAFESAWAKEERLATVGYGAVSFPKLLHRSNRVELGYVRSRTTTIDNNLETIAELAIFSMQEDGTLFSPDPTYHPARANLPVAVGVLGGFGTSTGAWWILDNERPSAVLLPDGGGEAEVKLGRLAVPVGADDTSLTYIEPSARTGDKQPTDPVSGPAALRTVAAPVIGDPMPPAETSIGALPGLRDTPRPAWIGRQGAKPILVTPGEAVDAPELMVYLVDPASAATTRVASIPRLSTRTIGALHAVLSSGKLFVGWLETDETSATIRMAILPEPEPPAAP</sequence>
<dbReference type="Proteomes" id="UP000309215">
    <property type="component" value="Unassembled WGS sequence"/>
</dbReference>
<gene>
    <name evidence="1" type="ORF">E8A74_13995</name>
</gene>
<proteinExistence type="predicted"/>
<dbReference type="OrthoDB" id="5485361at2"/>
<protein>
    <submittedName>
        <fullName evidence="1">Uncharacterized protein</fullName>
    </submittedName>
</protein>
<dbReference type="RefSeq" id="WP_136929495.1">
    <property type="nucleotide sequence ID" value="NZ_SSMQ01000012.1"/>
</dbReference>
<dbReference type="EMBL" id="SSMQ01000012">
    <property type="protein sequence ID" value="TKD08896.1"/>
    <property type="molecule type" value="Genomic_DNA"/>
</dbReference>
<comment type="caution">
    <text evidence="1">The sequence shown here is derived from an EMBL/GenBank/DDBJ whole genome shotgun (WGS) entry which is preliminary data.</text>
</comment>
<evidence type="ECO:0000313" key="2">
    <source>
        <dbReference type="Proteomes" id="UP000309215"/>
    </source>
</evidence>
<accession>A0A4U1JE33</accession>
<organism evidence="1 2">
    <name type="scientific">Polyangium fumosum</name>
    <dbReference type="NCBI Taxonomy" id="889272"/>
    <lineage>
        <taxon>Bacteria</taxon>
        <taxon>Pseudomonadati</taxon>
        <taxon>Myxococcota</taxon>
        <taxon>Polyangia</taxon>
        <taxon>Polyangiales</taxon>
        <taxon>Polyangiaceae</taxon>
        <taxon>Polyangium</taxon>
    </lineage>
</organism>
<evidence type="ECO:0000313" key="1">
    <source>
        <dbReference type="EMBL" id="TKD08896.1"/>
    </source>
</evidence>
<dbReference type="AlphaFoldDB" id="A0A4U1JE33"/>
<name>A0A4U1JE33_9BACT</name>
<reference evidence="1 2" key="1">
    <citation type="submission" date="2019-04" db="EMBL/GenBank/DDBJ databases">
        <authorList>
            <person name="Li Y."/>
            <person name="Wang J."/>
        </authorList>
    </citation>
    <scope>NUCLEOTIDE SEQUENCE [LARGE SCALE GENOMIC DNA]</scope>
    <source>
        <strain evidence="1 2">DSM 14668</strain>
    </source>
</reference>